<protein>
    <recommendedName>
        <fullName evidence="3">3-methyl-2-oxobutanoate hydroxymethyltransferase</fullName>
        <ecNumber evidence="3">2.1.2.11</ecNumber>
    </recommendedName>
</protein>
<reference evidence="6 7" key="1">
    <citation type="submission" date="2021-06" db="EMBL/GenBank/DDBJ databases">
        <title>Complete genome of Haloferula helveola possessing various polysaccharide degrading enzymes.</title>
        <authorList>
            <person name="Takami H."/>
            <person name="Huang C."/>
            <person name="Hamasaki K."/>
        </authorList>
    </citation>
    <scope>NUCLEOTIDE SEQUENCE [LARGE SCALE GENOMIC DNA]</scope>
    <source>
        <strain evidence="6 7">CN-1</strain>
    </source>
</reference>
<evidence type="ECO:0000256" key="2">
    <source>
        <dbReference type="ARBA" id="ARBA00011424"/>
    </source>
</evidence>
<keyword evidence="5" id="KW-0808">Transferase</keyword>
<dbReference type="EMBL" id="AP024702">
    <property type="protein sequence ID" value="BCX46739.1"/>
    <property type="molecule type" value="Genomic_DNA"/>
</dbReference>
<sequence length="271" mass="29835">MLRPRKKYTVHDLRGLKGKRCLTHIHVKTPEEAAAAEAAGIDLMSCPFDTPQAQAQLPELIAAAPNSFISGSTPHGLATQEEAIRVGFRALELGASSVYCSASPFIIEGMARERIPVVGHLGMIPRHVTWTNYRAIGKTVDEAKALYRSMKDLESAGAYAAELEVVPHNLASWLCRQTGMLLMSLGSGPGCDTQFLFSDDILGDYDERLPRHAKAYRDFAAEYRRLQEERVAAFREYAEDVRSGGFPAAGNLVEMDESLFRQVCEELDTSG</sequence>
<evidence type="ECO:0000256" key="1">
    <source>
        <dbReference type="ARBA" id="ARBA00008676"/>
    </source>
</evidence>
<comment type="similarity">
    <text evidence="1">Belongs to the PanB family.</text>
</comment>
<dbReference type="Proteomes" id="UP001374893">
    <property type="component" value="Chromosome"/>
</dbReference>
<evidence type="ECO:0000313" key="6">
    <source>
        <dbReference type="EMBL" id="BCX46739.1"/>
    </source>
</evidence>
<dbReference type="PANTHER" id="PTHR20881">
    <property type="entry name" value="3-METHYL-2-OXOBUTANOATE HYDROXYMETHYLTRANSFERASE"/>
    <property type="match status" value="1"/>
</dbReference>
<dbReference type="SUPFAM" id="SSF51621">
    <property type="entry name" value="Phosphoenolpyruvate/pyruvate domain"/>
    <property type="match status" value="1"/>
</dbReference>
<dbReference type="PANTHER" id="PTHR20881:SF0">
    <property type="entry name" value="3-METHYL-2-OXOBUTANOATE HYDROXYMETHYLTRANSFERASE"/>
    <property type="match status" value="1"/>
</dbReference>
<dbReference type="EC" id="2.1.2.11" evidence="3"/>
<dbReference type="RefSeq" id="WP_338688608.1">
    <property type="nucleotide sequence ID" value="NZ_AP024702.1"/>
</dbReference>
<dbReference type="InterPro" id="IPR040442">
    <property type="entry name" value="Pyrv_kinase-like_dom_sf"/>
</dbReference>
<name>A0ABN6H2E2_9BACT</name>
<dbReference type="Gene3D" id="3.20.20.60">
    <property type="entry name" value="Phosphoenolpyruvate-binding domains"/>
    <property type="match status" value="1"/>
</dbReference>
<evidence type="ECO:0000256" key="4">
    <source>
        <dbReference type="ARBA" id="ARBA00022655"/>
    </source>
</evidence>
<proteinExistence type="inferred from homology"/>
<dbReference type="InterPro" id="IPR003700">
    <property type="entry name" value="Pantoate_hydroxy_MeTrfase"/>
</dbReference>
<evidence type="ECO:0000256" key="3">
    <source>
        <dbReference type="ARBA" id="ARBA00012618"/>
    </source>
</evidence>
<organism evidence="6 7">
    <name type="scientific">Haloferula helveola</name>
    <dbReference type="NCBI Taxonomy" id="490095"/>
    <lineage>
        <taxon>Bacteria</taxon>
        <taxon>Pseudomonadati</taxon>
        <taxon>Verrucomicrobiota</taxon>
        <taxon>Verrucomicrobiia</taxon>
        <taxon>Verrucomicrobiales</taxon>
        <taxon>Verrucomicrobiaceae</taxon>
        <taxon>Haloferula</taxon>
    </lineage>
</organism>
<keyword evidence="4" id="KW-0566">Pantothenate biosynthesis</keyword>
<accession>A0ABN6H2E2</accession>
<comment type="subunit">
    <text evidence="2">Homodecamer; pentamer of dimers.</text>
</comment>
<evidence type="ECO:0000313" key="7">
    <source>
        <dbReference type="Proteomes" id="UP001374893"/>
    </source>
</evidence>
<gene>
    <name evidence="6" type="ORF">HAHE_06470</name>
</gene>
<evidence type="ECO:0000256" key="5">
    <source>
        <dbReference type="ARBA" id="ARBA00022679"/>
    </source>
</evidence>
<dbReference type="Pfam" id="PF02548">
    <property type="entry name" value="Pantoate_transf"/>
    <property type="match status" value="1"/>
</dbReference>
<keyword evidence="7" id="KW-1185">Reference proteome</keyword>
<dbReference type="InterPro" id="IPR015813">
    <property type="entry name" value="Pyrv/PenolPyrv_kinase-like_dom"/>
</dbReference>